<dbReference type="Gene3D" id="3.40.462.20">
    <property type="match status" value="1"/>
</dbReference>
<dbReference type="PANTHER" id="PTHR42973">
    <property type="entry name" value="BINDING OXIDOREDUCTASE, PUTATIVE (AFU_ORTHOLOGUE AFUA_1G17690)-RELATED"/>
    <property type="match status" value="1"/>
</dbReference>
<comment type="similarity">
    <text evidence="2">Belongs to the oxygen-dependent FAD-linked oxidoreductase family.</text>
</comment>
<evidence type="ECO:0000256" key="2">
    <source>
        <dbReference type="ARBA" id="ARBA00005466"/>
    </source>
</evidence>
<evidence type="ECO:0000259" key="6">
    <source>
        <dbReference type="PROSITE" id="PS51387"/>
    </source>
</evidence>
<dbReference type="InterPro" id="IPR012951">
    <property type="entry name" value="BBE"/>
</dbReference>
<reference evidence="7" key="1">
    <citation type="submission" date="2022-08" db="EMBL/GenBank/DDBJ databases">
        <title>A Global Phylogenomic Analysis of the Shiitake Genus Lentinula.</title>
        <authorList>
            <consortium name="DOE Joint Genome Institute"/>
            <person name="Sierra-Patev S."/>
            <person name="Min B."/>
            <person name="Naranjo-Ortiz M."/>
            <person name="Looney B."/>
            <person name="Konkel Z."/>
            <person name="Slot J.C."/>
            <person name="Sakamoto Y."/>
            <person name="Steenwyk J.L."/>
            <person name="Rokas A."/>
            <person name="Carro J."/>
            <person name="Camarero S."/>
            <person name="Ferreira P."/>
            <person name="Molpeceres G."/>
            <person name="Ruiz-Duenas F.J."/>
            <person name="Serrano A."/>
            <person name="Henrissat B."/>
            <person name="Drula E."/>
            <person name="Hughes K.W."/>
            <person name="Mata J.L."/>
            <person name="Ishikawa N.K."/>
            <person name="Vargas-Isla R."/>
            <person name="Ushijima S."/>
            <person name="Smith C.A."/>
            <person name="Ahrendt S."/>
            <person name="Andreopoulos W."/>
            <person name="He G."/>
            <person name="Labutti K."/>
            <person name="Lipzen A."/>
            <person name="Ng V."/>
            <person name="Riley R."/>
            <person name="Sandor L."/>
            <person name="Barry K."/>
            <person name="Martinez A.T."/>
            <person name="Xiao Y."/>
            <person name="Gibbons J.G."/>
            <person name="Terashima K."/>
            <person name="Grigoriev I.V."/>
            <person name="Hibbett D.S."/>
        </authorList>
    </citation>
    <scope>NUCLEOTIDE SEQUENCE</scope>
    <source>
        <strain evidence="7">RHP3577 ss4</strain>
    </source>
</reference>
<keyword evidence="3" id="KW-0285">Flavoprotein</keyword>
<protein>
    <submittedName>
        <fullName evidence="7">Glucooligosaccharide oxidase</fullName>
    </submittedName>
</protein>
<sequence>MMDNVIPHLHLKMRPRVTFALLMVSFASSFAQNATELKLQLAAGNVEALFQDDAGYVAASQPYNLRYIVEPIAIAYPESVEQISTVVKAGVNQTLKVVARSGGHSYIANGLGGTNGSLVVDLSQMKNITVDAVTGNAMIEPGNRLGDVALVLNDAGRGLPHGRCTYVGIGGHSGKCFGGWGFASRMWGMTLDNVLSATVVLANGSIVIASEDSNPELYWGIRGSSASFGIVASLEFRTYVVPSSATAFEFIWEMDIPTASNAFMEFQSWALSGNVPLEFGGEIAFLKGLAYGQVQFAFLGNYFGPADSFNSTIAPFFDKLPIPNTTNVTQGTWIEALTAIAAGNMNTTVLPDTNDTFYAKSLMAPQLSPLTNASMIALVTYLSEVGFNNSDFWHVEVELYGGNHSVINQVDLNDTAFAHRDTLFTFQPYTSSPNLLPPYPNNGFEFVDGMISSLTSNMPSDWEWGAYPNYIDDRLPDWQRRYYGSHYDRLRLFKSLVDPFDTFHFPTSIEEL</sequence>
<dbReference type="SUPFAM" id="SSF56176">
    <property type="entry name" value="FAD-binding/transporter-associated domain-like"/>
    <property type="match status" value="1"/>
</dbReference>
<accession>A0ABQ8VDT8</accession>
<dbReference type="PANTHER" id="PTHR42973:SF39">
    <property type="entry name" value="FAD-BINDING PCMH-TYPE DOMAIN-CONTAINING PROTEIN"/>
    <property type="match status" value="1"/>
</dbReference>
<evidence type="ECO:0000256" key="5">
    <source>
        <dbReference type="ARBA" id="ARBA00023002"/>
    </source>
</evidence>
<dbReference type="InterPro" id="IPR016166">
    <property type="entry name" value="FAD-bd_PCMH"/>
</dbReference>
<feature type="domain" description="FAD-binding PCMH-type" evidence="6">
    <location>
        <begin position="67"/>
        <end position="241"/>
    </location>
</feature>
<organism evidence="7 8">
    <name type="scientific">Lentinula lateritia</name>
    <dbReference type="NCBI Taxonomy" id="40482"/>
    <lineage>
        <taxon>Eukaryota</taxon>
        <taxon>Fungi</taxon>
        <taxon>Dikarya</taxon>
        <taxon>Basidiomycota</taxon>
        <taxon>Agaricomycotina</taxon>
        <taxon>Agaricomycetes</taxon>
        <taxon>Agaricomycetidae</taxon>
        <taxon>Agaricales</taxon>
        <taxon>Marasmiineae</taxon>
        <taxon>Omphalotaceae</taxon>
        <taxon>Lentinula</taxon>
    </lineage>
</organism>
<comment type="caution">
    <text evidence="7">The sequence shown here is derived from an EMBL/GenBank/DDBJ whole genome shotgun (WGS) entry which is preliminary data.</text>
</comment>
<keyword evidence="5" id="KW-0560">Oxidoreductase</keyword>
<evidence type="ECO:0000313" key="8">
    <source>
        <dbReference type="Proteomes" id="UP001150217"/>
    </source>
</evidence>
<evidence type="ECO:0000256" key="4">
    <source>
        <dbReference type="ARBA" id="ARBA00022827"/>
    </source>
</evidence>
<evidence type="ECO:0000256" key="3">
    <source>
        <dbReference type="ARBA" id="ARBA00022630"/>
    </source>
</evidence>
<dbReference type="Gene3D" id="3.30.465.10">
    <property type="match status" value="1"/>
</dbReference>
<dbReference type="InterPro" id="IPR016169">
    <property type="entry name" value="FAD-bd_PCMH_sub2"/>
</dbReference>
<dbReference type="InterPro" id="IPR050416">
    <property type="entry name" value="FAD-linked_Oxidoreductase"/>
</dbReference>
<keyword evidence="4" id="KW-0274">FAD</keyword>
<evidence type="ECO:0000256" key="1">
    <source>
        <dbReference type="ARBA" id="ARBA00001974"/>
    </source>
</evidence>
<gene>
    <name evidence="7" type="ORF">C8R41DRAFT_381350</name>
</gene>
<name>A0ABQ8VDT8_9AGAR</name>
<dbReference type="Pfam" id="PF01565">
    <property type="entry name" value="FAD_binding_4"/>
    <property type="match status" value="1"/>
</dbReference>
<dbReference type="Proteomes" id="UP001150217">
    <property type="component" value="Unassembled WGS sequence"/>
</dbReference>
<dbReference type="Pfam" id="PF08031">
    <property type="entry name" value="BBE"/>
    <property type="match status" value="1"/>
</dbReference>
<dbReference type="InterPro" id="IPR006094">
    <property type="entry name" value="Oxid_FAD_bind_N"/>
</dbReference>
<dbReference type="EMBL" id="JANVFT010000043">
    <property type="protein sequence ID" value="KAJ4489777.1"/>
    <property type="molecule type" value="Genomic_DNA"/>
</dbReference>
<proteinExistence type="inferred from homology"/>
<evidence type="ECO:0000313" key="7">
    <source>
        <dbReference type="EMBL" id="KAJ4489777.1"/>
    </source>
</evidence>
<dbReference type="InterPro" id="IPR036318">
    <property type="entry name" value="FAD-bd_PCMH-like_sf"/>
</dbReference>
<comment type="cofactor">
    <cofactor evidence="1">
        <name>FAD</name>
        <dbReference type="ChEBI" id="CHEBI:57692"/>
    </cofactor>
</comment>
<dbReference type="PROSITE" id="PS51387">
    <property type="entry name" value="FAD_PCMH"/>
    <property type="match status" value="1"/>
</dbReference>
<keyword evidence="8" id="KW-1185">Reference proteome</keyword>